<dbReference type="PANTHER" id="PTHR22990">
    <property type="entry name" value="F-BOX ONLY PROTEIN"/>
    <property type="match status" value="1"/>
</dbReference>
<dbReference type="InterPro" id="IPR022441">
    <property type="entry name" value="Para_beta_helix_rpt-2"/>
</dbReference>
<proteinExistence type="predicted"/>
<dbReference type="InterPro" id="IPR006633">
    <property type="entry name" value="Carb-bd_sugar_hydrolysis-dom"/>
</dbReference>
<dbReference type="Gene3D" id="2.160.20.10">
    <property type="entry name" value="Single-stranded right-handed beta-helix, Pectin lyase-like"/>
    <property type="match status" value="2"/>
</dbReference>
<evidence type="ECO:0000256" key="3">
    <source>
        <dbReference type="ARBA" id="ARBA00022786"/>
    </source>
</evidence>
<name>A0A5B8R950_9ZZZZ</name>
<evidence type="ECO:0000256" key="2">
    <source>
        <dbReference type="ARBA" id="ARBA00022737"/>
    </source>
</evidence>
<comment type="pathway">
    <text evidence="1">Protein modification; protein ubiquitination.</text>
</comment>
<gene>
    <name evidence="5" type="primary">nosD</name>
    <name evidence="5" type="ORF">KBTEX_00811</name>
</gene>
<dbReference type="PANTHER" id="PTHR22990:SF15">
    <property type="entry name" value="F-BOX ONLY PROTEIN 10"/>
    <property type="match status" value="1"/>
</dbReference>
<dbReference type="AlphaFoldDB" id="A0A5B8R950"/>
<dbReference type="InterPro" id="IPR051550">
    <property type="entry name" value="SCF-Subunits/Alg-Epimerases"/>
</dbReference>
<evidence type="ECO:0000256" key="1">
    <source>
        <dbReference type="ARBA" id="ARBA00004906"/>
    </source>
</evidence>
<dbReference type="NCBIfam" id="TIGR03804">
    <property type="entry name" value="para_beta_helix"/>
    <property type="match status" value="1"/>
</dbReference>
<dbReference type="InterPro" id="IPR012334">
    <property type="entry name" value="Pectin_lyas_fold"/>
</dbReference>
<evidence type="ECO:0000313" key="5">
    <source>
        <dbReference type="EMBL" id="QEA04503.1"/>
    </source>
</evidence>
<dbReference type="EMBL" id="MN079084">
    <property type="protein sequence ID" value="QEA04503.1"/>
    <property type="molecule type" value="Genomic_DNA"/>
</dbReference>
<accession>A0A5B8R950</accession>
<dbReference type="Pfam" id="PF05048">
    <property type="entry name" value="NosD"/>
    <property type="match status" value="1"/>
</dbReference>
<dbReference type="InterPro" id="IPR011050">
    <property type="entry name" value="Pectin_lyase_fold/virulence"/>
</dbReference>
<protein>
    <submittedName>
        <fullName evidence="5">Putative ABC transporter binding protein NosD</fullName>
    </submittedName>
</protein>
<dbReference type="SMART" id="SM00710">
    <property type="entry name" value="PbH1"/>
    <property type="match status" value="10"/>
</dbReference>
<feature type="domain" description="Carbohydrate-binding/sugar hydrolysis" evidence="4">
    <location>
        <begin position="48"/>
        <end position="196"/>
    </location>
</feature>
<dbReference type="InterPro" id="IPR026464">
    <property type="entry name" value="NosD_copper_fam"/>
</dbReference>
<organism evidence="5">
    <name type="scientific">uncultured organism</name>
    <dbReference type="NCBI Taxonomy" id="155900"/>
    <lineage>
        <taxon>unclassified sequences</taxon>
        <taxon>environmental samples</taxon>
    </lineage>
</organism>
<dbReference type="InterPro" id="IPR007742">
    <property type="entry name" value="NosD_dom"/>
</dbReference>
<keyword evidence="3" id="KW-0833">Ubl conjugation pathway</keyword>
<evidence type="ECO:0000259" key="4">
    <source>
        <dbReference type="SMART" id="SM00722"/>
    </source>
</evidence>
<feature type="domain" description="Carbohydrate-binding/sugar hydrolysis" evidence="4">
    <location>
        <begin position="202"/>
        <end position="363"/>
    </location>
</feature>
<dbReference type="SUPFAM" id="SSF51126">
    <property type="entry name" value="Pectin lyase-like"/>
    <property type="match status" value="1"/>
</dbReference>
<dbReference type="NCBIfam" id="TIGR04247">
    <property type="entry name" value="NosD_copper_fam"/>
    <property type="match status" value="1"/>
</dbReference>
<dbReference type="InterPro" id="IPR006626">
    <property type="entry name" value="PbH1"/>
</dbReference>
<sequence>MPVRTPAPDPDRRAASPVRWLAGLCLLAVAVAAWPAAAASLAERVRDAGPGAVIHLAPGTYHGPVTIDRALTLEGEPGAVIVGDGEHSVVTVTAPDVVVRGLTIRDSGRSLADMDAGITLTQAARGAVVDGNRLEGNLFGVHVAGAPDALVANNVVIGLRGRHMSERGNGVYLWNAPGTRIIGNRFRYGRDGIFSTTSKRNLFAGNRFEDLRYAVHYMYTNDSTVRDNVSVGNHAGYVIMYSSRIAIRRNVSRNDRDHGLMLNFANHSEIAGNAVIDGRGKCVFIYNANINVFRGNRFRGCDIGVHFTAGSERNTLVGNAFIDNRTQVKYVGTRNVRWSKDGRGNYWSDQTAFDLDGDGIADQPYRPNGLVDQVMWRTPEAKLLMSSPAVQMLRWMQSAFPTIRPGGVVDEAPLMHPPALAPNVAAEVAE</sequence>
<keyword evidence="2" id="KW-0677">Repeat</keyword>
<reference evidence="5" key="1">
    <citation type="submission" date="2019-06" db="EMBL/GenBank/DDBJ databases">
        <authorList>
            <person name="Murdoch R.W."/>
            <person name="Fathepure B."/>
        </authorList>
    </citation>
    <scope>NUCLEOTIDE SEQUENCE</scope>
</reference>
<dbReference type="SMART" id="SM00722">
    <property type="entry name" value="CASH"/>
    <property type="match status" value="2"/>
</dbReference>